<comment type="caution">
    <text evidence="6">The sequence shown here is derived from an EMBL/GenBank/DDBJ whole genome shotgun (WGS) entry which is preliminary data.</text>
</comment>
<dbReference type="InterPro" id="IPR036380">
    <property type="entry name" value="Isochorismatase-like_sf"/>
</dbReference>
<dbReference type="PANTHER" id="PTHR43540:SF3">
    <property type="entry name" value="ENTEROBACTIN SYNTHASE COMPONENT B"/>
    <property type="match status" value="1"/>
</dbReference>
<dbReference type="EC" id="3.3.2.1" evidence="2"/>
<keyword evidence="3" id="KW-0378">Hydrolase</keyword>
<dbReference type="Pfam" id="PF00857">
    <property type="entry name" value="Isochorismatase"/>
    <property type="match status" value="1"/>
</dbReference>
<dbReference type="Gene3D" id="1.10.1200.10">
    <property type="entry name" value="ACP-like"/>
    <property type="match status" value="1"/>
</dbReference>
<keyword evidence="7" id="KW-1185">Reference proteome</keyword>
<dbReference type="SUPFAM" id="SSF52499">
    <property type="entry name" value="Isochorismatase-like hydrolases"/>
    <property type="match status" value="1"/>
</dbReference>
<reference evidence="6 7" key="1">
    <citation type="submission" date="2024-09" db="EMBL/GenBank/DDBJ databases">
        <authorList>
            <person name="Sun Q."/>
            <person name="Mori K."/>
        </authorList>
    </citation>
    <scope>NUCLEOTIDE SEQUENCE [LARGE SCALE GENOMIC DNA]</scope>
    <source>
        <strain evidence="6 7">NCAIM B.01794</strain>
    </source>
</reference>
<dbReference type="CDD" id="cd01013">
    <property type="entry name" value="isochorismatase"/>
    <property type="match status" value="1"/>
</dbReference>
<feature type="domain" description="Carrier" evidence="5">
    <location>
        <begin position="212"/>
        <end position="288"/>
    </location>
</feature>
<name>A0ABV6SG96_AZOPA</name>
<dbReference type="Proteomes" id="UP001589891">
    <property type="component" value="Unassembled WGS sequence"/>
</dbReference>
<evidence type="ECO:0000256" key="4">
    <source>
        <dbReference type="ARBA" id="ARBA00048590"/>
    </source>
</evidence>
<organism evidence="6 7">
    <name type="scientific">Azorhizophilus paspali</name>
    <name type="common">Azotobacter paspali</name>
    <dbReference type="NCBI Taxonomy" id="69963"/>
    <lineage>
        <taxon>Bacteria</taxon>
        <taxon>Pseudomonadati</taxon>
        <taxon>Pseudomonadota</taxon>
        <taxon>Gammaproteobacteria</taxon>
        <taxon>Pseudomonadales</taxon>
        <taxon>Pseudomonadaceae</taxon>
        <taxon>Azorhizophilus</taxon>
    </lineage>
</organism>
<comment type="pathway">
    <text evidence="1">Siderophore biosynthesis.</text>
</comment>
<sequence>MAIPRIASYPMPAAETFPSGRVDWQADPKRVALLVHDMQEYFIDFYDRNAAPIPQLVANIRRLIDACDAAGVPVYYTAQPAVQPAGDRALLNEFWGPGLPAKPEGAPVIAALAPRENHVVLDKWRYSAFIRSDLRERLQAAGRDQLMVCGVYAHIGCQTTCVDAFMRDVQPIMVGDALADFSPERHRQALDYVVACAGVVRGTDRLIAALAGGLPASIETLHREVAQMLGMPASDFNVEDNLLDFGLDSIRLMSLLEGWKRAGAQVSFVQVAEQPTLAHWWSLLSEGR</sequence>
<dbReference type="Pfam" id="PF00550">
    <property type="entry name" value="PP-binding"/>
    <property type="match status" value="1"/>
</dbReference>
<accession>A0ABV6SG96</accession>
<protein>
    <recommendedName>
        <fullName evidence="2">isochorismatase</fullName>
        <ecNumber evidence="2">3.3.2.1</ecNumber>
    </recommendedName>
</protein>
<gene>
    <name evidence="6" type="ORF">ACFFGX_02675</name>
</gene>
<dbReference type="InterPro" id="IPR009081">
    <property type="entry name" value="PP-bd_ACP"/>
</dbReference>
<dbReference type="EMBL" id="JBHLSS010000018">
    <property type="protein sequence ID" value="MFC0708545.1"/>
    <property type="molecule type" value="Genomic_DNA"/>
</dbReference>
<dbReference type="PROSITE" id="PS50075">
    <property type="entry name" value="CARRIER"/>
    <property type="match status" value="1"/>
</dbReference>
<evidence type="ECO:0000259" key="5">
    <source>
        <dbReference type="PROSITE" id="PS50075"/>
    </source>
</evidence>
<evidence type="ECO:0000256" key="2">
    <source>
        <dbReference type="ARBA" id="ARBA00012100"/>
    </source>
</evidence>
<evidence type="ECO:0000313" key="6">
    <source>
        <dbReference type="EMBL" id="MFC0708545.1"/>
    </source>
</evidence>
<dbReference type="InterPro" id="IPR016291">
    <property type="entry name" value="Isochorismatase"/>
</dbReference>
<dbReference type="InterPro" id="IPR000868">
    <property type="entry name" value="Isochorismatase-like_dom"/>
</dbReference>
<evidence type="ECO:0000313" key="7">
    <source>
        <dbReference type="Proteomes" id="UP001589891"/>
    </source>
</evidence>
<evidence type="ECO:0000256" key="3">
    <source>
        <dbReference type="ARBA" id="ARBA00022801"/>
    </source>
</evidence>
<evidence type="ECO:0000256" key="1">
    <source>
        <dbReference type="ARBA" id="ARBA00004924"/>
    </source>
</evidence>
<dbReference type="PANTHER" id="PTHR43540">
    <property type="entry name" value="PEROXYUREIDOACRYLATE/UREIDOACRYLATE AMIDOHYDROLASE-RELATED"/>
    <property type="match status" value="1"/>
</dbReference>
<dbReference type="SUPFAM" id="SSF47336">
    <property type="entry name" value="ACP-like"/>
    <property type="match status" value="1"/>
</dbReference>
<dbReference type="PIRSF" id="PIRSF001111">
    <property type="entry name" value="Isochorismatase"/>
    <property type="match status" value="1"/>
</dbReference>
<dbReference type="Gene3D" id="3.40.50.850">
    <property type="entry name" value="Isochorismatase-like"/>
    <property type="match status" value="1"/>
</dbReference>
<dbReference type="RefSeq" id="WP_376942613.1">
    <property type="nucleotide sequence ID" value="NZ_CP171449.1"/>
</dbReference>
<dbReference type="InterPro" id="IPR036736">
    <property type="entry name" value="ACP-like_sf"/>
</dbReference>
<comment type="catalytic activity">
    <reaction evidence="4">
        <text>isochorismate + H2O = (2S,3S)-2,3-dihydroxy-2,3-dihydrobenzoate + pyruvate</text>
        <dbReference type="Rhea" id="RHEA:11112"/>
        <dbReference type="ChEBI" id="CHEBI:15361"/>
        <dbReference type="ChEBI" id="CHEBI:15377"/>
        <dbReference type="ChEBI" id="CHEBI:29780"/>
        <dbReference type="ChEBI" id="CHEBI:58764"/>
        <dbReference type="EC" id="3.3.2.1"/>
    </reaction>
</comment>
<dbReference type="InterPro" id="IPR050272">
    <property type="entry name" value="Isochorismatase-like_hydrls"/>
</dbReference>
<proteinExistence type="predicted"/>
<dbReference type="PRINTS" id="PR01398">
    <property type="entry name" value="ISCHRISMTASE"/>
</dbReference>